<dbReference type="InParanoid" id="A0A1X7UCQ3"/>
<dbReference type="AlphaFoldDB" id="A0A1X7UCQ3"/>
<feature type="region of interest" description="Disordered" evidence="1">
    <location>
        <begin position="1"/>
        <end position="25"/>
    </location>
</feature>
<proteinExistence type="predicted"/>
<accession>A0A1X7UCQ3</accession>
<sequence length="98" mass="11019">MQFASRASREDEHYTTEPGMADYDNDSVNFADDTVKFKGTLDYSSTVDHKIDHNAYAAGDKIVMFGKPTVTKKTQIDKIDRINQDDGATPFKSDINHN</sequence>
<evidence type="ECO:0000313" key="2">
    <source>
        <dbReference type="EnsemblMetazoa" id="Aqu2.1.25270_001"/>
    </source>
</evidence>
<evidence type="ECO:0000256" key="1">
    <source>
        <dbReference type="SAM" id="MobiDB-lite"/>
    </source>
</evidence>
<protein>
    <submittedName>
        <fullName evidence="2">Uncharacterized protein</fullName>
    </submittedName>
</protein>
<dbReference type="EnsemblMetazoa" id="Aqu2.1.25270_001">
    <property type="protein sequence ID" value="Aqu2.1.25270_001"/>
    <property type="gene ID" value="Aqu2.1.25270"/>
</dbReference>
<organism evidence="2">
    <name type="scientific">Amphimedon queenslandica</name>
    <name type="common">Sponge</name>
    <dbReference type="NCBI Taxonomy" id="400682"/>
    <lineage>
        <taxon>Eukaryota</taxon>
        <taxon>Metazoa</taxon>
        <taxon>Porifera</taxon>
        <taxon>Demospongiae</taxon>
        <taxon>Heteroscleromorpha</taxon>
        <taxon>Haplosclerida</taxon>
        <taxon>Niphatidae</taxon>
        <taxon>Amphimedon</taxon>
    </lineage>
</organism>
<name>A0A1X7UCQ3_AMPQE</name>
<reference evidence="2" key="1">
    <citation type="submission" date="2017-05" db="UniProtKB">
        <authorList>
            <consortium name="EnsemblMetazoa"/>
        </authorList>
    </citation>
    <scope>IDENTIFICATION</scope>
</reference>